<dbReference type="SUPFAM" id="SSF56300">
    <property type="entry name" value="Metallo-dependent phosphatases"/>
    <property type="match status" value="1"/>
</dbReference>
<dbReference type="PANTHER" id="PTHR45867:SF3">
    <property type="entry name" value="ACID PHOSPHATASE TYPE 7"/>
    <property type="match status" value="1"/>
</dbReference>
<dbReference type="EC" id="3.1.3.2" evidence="3"/>
<keyword evidence="3" id="KW-0378">Hydrolase</keyword>
<feature type="domain" description="Calcineurin-like phosphoesterase" evidence="4">
    <location>
        <begin position="136"/>
        <end position="341"/>
    </location>
</feature>
<sequence>MELLFILLTAVLSVSCKKLVELDPVINLEDIGPYEPQQIHLALGRDASEMVVTWSTWKSVGTPFVIYNQTFRADGFSKLFSDYGSLHRQQYFHRVTLKNLSPNSTYTYKCGSDLQMSEEFWFRTFPGDGEDWSPSLLVYGDLGLKNPQSVKAITKDVMSKKYDAILHVGDFAYNFDWENGTVGDKFMNLIQPIAAYIPYMTCPGNHEGSNFFHHYRNRFSMPGDSQSMYYSWNMGPVHFISIDTEAYYFDFIRLVQQYEWIRSDLKEAAEHEHRIVRPWIITYGHRPMYCSDDDDDDCTQRESNVRAGIPILRDFGLGFGLEKIFYYYGVDMEIWAHEHSYERMWPVYDHKVYNASLDAPYVNPSAPVHIVSGSAGCQENTDTFPNSVREWSAFRSSDYGYSRMKIHNRTHIYWEQYSDDQDKVIDSFWLVKEKHAMRPLPDDPDVNSFS</sequence>
<dbReference type="InterPro" id="IPR025733">
    <property type="entry name" value="PAPs_C"/>
</dbReference>
<comment type="similarity">
    <text evidence="3">Belongs to the metallophosphoesterase superfamily. Purple acid phosphatase family.</text>
</comment>
<evidence type="ECO:0000259" key="5">
    <source>
        <dbReference type="Pfam" id="PF14008"/>
    </source>
</evidence>
<dbReference type="CDD" id="cd00839">
    <property type="entry name" value="MPP_PAPs"/>
    <property type="match status" value="1"/>
</dbReference>
<feature type="domain" description="Purple acid phosphatase N-terminal" evidence="6">
    <location>
        <begin position="36"/>
        <end position="124"/>
    </location>
</feature>
<evidence type="ECO:0000259" key="4">
    <source>
        <dbReference type="Pfam" id="PF00149"/>
    </source>
</evidence>
<feature type="chain" id="PRO_5040530097" description="Purple acid phosphatase" evidence="3">
    <location>
        <begin position="17"/>
        <end position="450"/>
    </location>
</feature>
<dbReference type="Gene3D" id="2.60.40.380">
    <property type="entry name" value="Purple acid phosphatase-like, N-terminal"/>
    <property type="match status" value="1"/>
</dbReference>
<dbReference type="AlphaFoldDB" id="A0A9P0A765"/>
<proteinExistence type="inferred from homology"/>
<evidence type="ECO:0000313" key="8">
    <source>
        <dbReference type="Proteomes" id="UP001152759"/>
    </source>
</evidence>
<dbReference type="InterPro" id="IPR029052">
    <property type="entry name" value="Metallo-depent_PP-like"/>
</dbReference>
<dbReference type="InterPro" id="IPR041792">
    <property type="entry name" value="MPP_PAP"/>
</dbReference>
<feature type="signal peptide" evidence="3">
    <location>
        <begin position="1"/>
        <end position="16"/>
    </location>
</feature>
<evidence type="ECO:0000256" key="2">
    <source>
        <dbReference type="ARBA" id="ARBA00023180"/>
    </source>
</evidence>
<dbReference type="Pfam" id="PF16656">
    <property type="entry name" value="Pur_ac_phosph_N"/>
    <property type="match status" value="1"/>
</dbReference>
<dbReference type="Proteomes" id="UP001152759">
    <property type="component" value="Chromosome 3"/>
</dbReference>
<protein>
    <recommendedName>
        <fullName evidence="3">Purple acid phosphatase</fullName>
        <ecNumber evidence="3">3.1.3.2</ecNumber>
    </recommendedName>
</protein>
<dbReference type="GO" id="GO:0003993">
    <property type="term" value="F:acid phosphatase activity"/>
    <property type="evidence" value="ECO:0007669"/>
    <property type="project" value="UniProtKB-EC"/>
</dbReference>
<gene>
    <name evidence="7" type="ORF">BEMITA_LOCUS5216</name>
</gene>
<dbReference type="Pfam" id="PF14008">
    <property type="entry name" value="Metallophos_C"/>
    <property type="match status" value="1"/>
</dbReference>
<dbReference type="Pfam" id="PF00149">
    <property type="entry name" value="Metallophos"/>
    <property type="match status" value="1"/>
</dbReference>
<dbReference type="Gene3D" id="3.60.21.10">
    <property type="match status" value="1"/>
</dbReference>
<keyword evidence="2" id="KW-0325">Glycoprotein</keyword>
<dbReference type="SUPFAM" id="SSF49363">
    <property type="entry name" value="Purple acid phosphatase, N-terminal domain"/>
    <property type="match status" value="1"/>
</dbReference>
<accession>A0A9P0A765</accession>
<organism evidence="7 8">
    <name type="scientific">Bemisia tabaci</name>
    <name type="common">Sweetpotato whitefly</name>
    <name type="synonym">Aleurodes tabaci</name>
    <dbReference type="NCBI Taxonomy" id="7038"/>
    <lineage>
        <taxon>Eukaryota</taxon>
        <taxon>Metazoa</taxon>
        <taxon>Ecdysozoa</taxon>
        <taxon>Arthropoda</taxon>
        <taxon>Hexapoda</taxon>
        <taxon>Insecta</taxon>
        <taxon>Pterygota</taxon>
        <taxon>Neoptera</taxon>
        <taxon>Paraneoptera</taxon>
        <taxon>Hemiptera</taxon>
        <taxon>Sternorrhyncha</taxon>
        <taxon>Aleyrodoidea</taxon>
        <taxon>Aleyrodidae</taxon>
        <taxon>Aleyrodinae</taxon>
        <taxon>Bemisia</taxon>
    </lineage>
</organism>
<evidence type="ECO:0000256" key="1">
    <source>
        <dbReference type="ARBA" id="ARBA00022729"/>
    </source>
</evidence>
<evidence type="ECO:0000313" key="7">
    <source>
        <dbReference type="EMBL" id="CAH0386051.1"/>
    </source>
</evidence>
<dbReference type="EMBL" id="OU963864">
    <property type="protein sequence ID" value="CAH0386051.1"/>
    <property type="molecule type" value="Genomic_DNA"/>
</dbReference>
<keyword evidence="8" id="KW-1185">Reference proteome</keyword>
<dbReference type="PANTHER" id="PTHR45867">
    <property type="entry name" value="PURPLE ACID PHOSPHATASE"/>
    <property type="match status" value="1"/>
</dbReference>
<dbReference type="InterPro" id="IPR008963">
    <property type="entry name" value="Purple_acid_Pase-like_N"/>
</dbReference>
<evidence type="ECO:0000259" key="6">
    <source>
        <dbReference type="Pfam" id="PF16656"/>
    </source>
</evidence>
<keyword evidence="1 3" id="KW-0732">Signal</keyword>
<reference evidence="7" key="1">
    <citation type="submission" date="2021-12" db="EMBL/GenBank/DDBJ databases">
        <authorList>
            <person name="King R."/>
        </authorList>
    </citation>
    <scope>NUCLEOTIDE SEQUENCE</scope>
</reference>
<dbReference type="InterPro" id="IPR015914">
    <property type="entry name" value="PAPs_N"/>
</dbReference>
<dbReference type="InterPro" id="IPR004843">
    <property type="entry name" value="Calcineurin-like_PHP"/>
</dbReference>
<dbReference type="GO" id="GO:0046872">
    <property type="term" value="F:metal ion binding"/>
    <property type="evidence" value="ECO:0007669"/>
    <property type="project" value="InterPro"/>
</dbReference>
<dbReference type="KEGG" id="btab:109030810"/>
<evidence type="ECO:0000256" key="3">
    <source>
        <dbReference type="RuleBase" id="RU361203"/>
    </source>
</evidence>
<feature type="domain" description="Purple acid phosphatase C-terminal" evidence="5">
    <location>
        <begin position="366"/>
        <end position="427"/>
    </location>
</feature>
<name>A0A9P0A765_BEMTA</name>
<comment type="catalytic activity">
    <reaction evidence="3">
        <text>a phosphate monoester + H2O = an alcohol + phosphate</text>
        <dbReference type="Rhea" id="RHEA:15017"/>
        <dbReference type="ChEBI" id="CHEBI:15377"/>
        <dbReference type="ChEBI" id="CHEBI:30879"/>
        <dbReference type="ChEBI" id="CHEBI:43474"/>
        <dbReference type="ChEBI" id="CHEBI:67140"/>
        <dbReference type="EC" id="3.1.3.2"/>
    </reaction>
</comment>